<dbReference type="InterPro" id="IPR044672">
    <property type="entry name" value="MOCS2A"/>
</dbReference>
<dbReference type="GO" id="GO:0006777">
    <property type="term" value="P:Mo-molybdopterin cofactor biosynthetic process"/>
    <property type="evidence" value="ECO:0007669"/>
    <property type="project" value="InterPro"/>
</dbReference>
<sequence>MPTITILYFAAIRTLLSTATDHLPLPLSPHSPTSRLADLPSAIARLHPEADADALARILEGCMWSVDEEMVDLEEEAGRGGRVLCGGEIVAVIPPVSGG</sequence>
<dbReference type="GO" id="GO:1990133">
    <property type="term" value="C:molybdopterin adenylyltransferase complex"/>
    <property type="evidence" value="ECO:0007669"/>
    <property type="project" value="TreeGrafter"/>
</dbReference>
<dbReference type="EMBL" id="BLZA01000028">
    <property type="protein sequence ID" value="GHJ88154.1"/>
    <property type="molecule type" value="Genomic_DNA"/>
</dbReference>
<evidence type="ECO:0000313" key="3">
    <source>
        <dbReference type="Proteomes" id="UP000620104"/>
    </source>
</evidence>
<reference evidence="2" key="1">
    <citation type="submission" date="2020-07" db="EMBL/GenBank/DDBJ databases">
        <title>Draft Genome Sequence of a Deep-Sea Yeast, Naganishia (Cryptococcus) liquefaciens strain N6.</title>
        <authorList>
            <person name="Han Y.W."/>
            <person name="Kajitani R."/>
            <person name="Morimoto H."/>
            <person name="Parhat M."/>
            <person name="Tsubouchi H."/>
            <person name="Bakenova O."/>
            <person name="Ogata M."/>
            <person name="Argunhan B."/>
            <person name="Aoki R."/>
            <person name="Kajiwara S."/>
            <person name="Itoh T."/>
            <person name="Iwasaki H."/>
        </authorList>
    </citation>
    <scope>NUCLEOTIDE SEQUENCE</scope>
    <source>
        <strain evidence="2">N6</strain>
    </source>
</reference>
<dbReference type="SUPFAM" id="SSF54285">
    <property type="entry name" value="MoaD/ThiS"/>
    <property type="match status" value="1"/>
</dbReference>
<dbReference type="InterPro" id="IPR016155">
    <property type="entry name" value="Mopterin_synth/thiamin_S_b"/>
</dbReference>
<dbReference type="PANTHER" id="PTHR33359:SF1">
    <property type="entry name" value="MOLYBDOPTERIN SYNTHASE SULFUR CARRIER SUBUNIT"/>
    <property type="match status" value="1"/>
</dbReference>
<keyword evidence="3" id="KW-1185">Reference proteome</keyword>
<keyword evidence="1" id="KW-0547">Nucleotide-binding</keyword>
<protein>
    <recommendedName>
        <fullName evidence="4">MoaD/ThiS family protein</fullName>
    </recommendedName>
</protein>
<evidence type="ECO:0000256" key="1">
    <source>
        <dbReference type="ARBA" id="ARBA00022741"/>
    </source>
</evidence>
<dbReference type="InterPro" id="IPR012675">
    <property type="entry name" value="Beta-grasp_dom_sf"/>
</dbReference>
<evidence type="ECO:0008006" key="4">
    <source>
        <dbReference type="Google" id="ProtNLM"/>
    </source>
</evidence>
<accession>A0A8H3TW46</accession>
<gene>
    <name evidence="2" type="ORF">NliqN6_4556</name>
</gene>
<evidence type="ECO:0000313" key="2">
    <source>
        <dbReference type="EMBL" id="GHJ88154.1"/>
    </source>
</evidence>
<dbReference type="PANTHER" id="PTHR33359">
    <property type="entry name" value="MOLYBDOPTERIN SYNTHASE SULFUR CARRIER SUBUNIT"/>
    <property type="match status" value="1"/>
</dbReference>
<dbReference type="CDD" id="cd00754">
    <property type="entry name" value="Ubl_MoaD"/>
    <property type="match status" value="1"/>
</dbReference>
<dbReference type="GO" id="GO:0000166">
    <property type="term" value="F:nucleotide binding"/>
    <property type="evidence" value="ECO:0007669"/>
    <property type="project" value="UniProtKB-KW"/>
</dbReference>
<proteinExistence type="predicted"/>
<organism evidence="2 3">
    <name type="scientific">Naganishia liquefaciens</name>
    <dbReference type="NCBI Taxonomy" id="104408"/>
    <lineage>
        <taxon>Eukaryota</taxon>
        <taxon>Fungi</taxon>
        <taxon>Dikarya</taxon>
        <taxon>Basidiomycota</taxon>
        <taxon>Agaricomycotina</taxon>
        <taxon>Tremellomycetes</taxon>
        <taxon>Filobasidiales</taxon>
        <taxon>Filobasidiaceae</taxon>
        <taxon>Naganishia</taxon>
    </lineage>
</organism>
<dbReference type="OrthoDB" id="5595860at2759"/>
<comment type="caution">
    <text evidence="2">The sequence shown here is derived from an EMBL/GenBank/DDBJ whole genome shotgun (WGS) entry which is preliminary data.</text>
</comment>
<name>A0A8H3TW46_9TREE</name>
<dbReference type="AlphaFoldDB" id="A0A8H3TW46"/>
<dbReference type="Gene3D" id="3.10.20.30">
    <property type="match status" value="1"/>
</dbReference>
<dbReference type="Proteomes" id="UP000620104">
    <property type="component" value="Unassembled WGS sequence"/>
</dbReference>